<organism evidence="2 3">
    <name type="scientific">Polyplax serrata</name>
    <name type="common">Common mouse louse</name>
    <dbReference type="NCBI Taxonomy" id="468196"/>
    <lineage>
        <taxon>Eukaryota</taxon>
        <taxon>Metazoa</taxon>
        <taxon>Ecdysozoa</taxon>
        <taxon>Arthropoda</taxon>
        <taxon>Hexapoda</taxon>
        <taxon>Insecta</taxon>
        <taxon>Pterygota</taxon>
        <taxon>Neoptera</taxon>
        <taxon>Paraneoptera</taxon>
        <taxon>Psocodea</taxon>
        <taxon>Troctomorpha</taxon>
        <taxon>Phthiraptera</taxon>
        <taxon>Anoplura</taxon>
        <taxon>Polyplacidae</taxon>
        <taxon>Polyplax</taxon>
    </lineage>
</organism>
<reference evidence="2 3" key="1">
    <citation type="submission" date="2023-09" db="EMBL/GenBank/DDBJ databases">
        <title>Genomes of two closely related lineages of the louse Polyplax serrata with different host specificities.</title>
        <authorList>
            <person name="Martinu J."/>
            <person name="Tarabai H."/>
            <person name="Stefka J."/>
            <person name="Hypsa V."/>
        </authorList>
    </citation>
    <scope>NUCLEOTIDE SEQUENCE [LARGE SCALE GENOMIC DNA]</scope>
    <source>
        <strain evidence="2">98ZLc_SE</strain>
    </source>
</reference>
<feature type="region of interest" description="Disordered" evidence="1">
    <location>
        <begin position="14"/>
        <end position="75"/>
    </location>
</feature>
<proteinExistence type="predicted"/>
<keyword evidence="3" id="KW-1185">Reference proteome</keyword>
<accession>A0ABR1AER6</accession>
<dbReference type="Proteomes" id="UP001359485">
    <property type="component" value="Unassembled WGS sequence"/>
</dbReference>
<dbReference type="EMBL" id="JAWJWF010000050">
    <property type="protein sequence ID" value="KAK6617995.1"/>
    <property type="molecule type" value="Genomic_DNA"/>
</dbReference>
<evidence type="ECO:0000313" key="2">
    <source>
        <dbReference type="EMBL" id="KAK6617995.1"/>
    </source>
</evidence>
<comment type="caution">
    <text evidence="2">The sequence shown here is derived from an EMBL/GenBank/DDBJ whole genome shotgun (WGS) entry which is preliminary data.</text>
</comment>
<sequence>MICDDKSFRNLNKKTQYFESTPKPPSASSILPPNVAAEQRGTKKIKATENPGPAAGESSWIKKKKEKGKEKQSVEADKLHGVHWVTKTVVNYPRLAKLRSRTLSPPRGLIRWLSGSLSDRKLPHRNLRGCVTNRGGRYE</sequence>
<evidence type="ECO:0000313" key="3">
    <source>
        <dbReference type="Proteomes" id="UP001359485"/>
    </source>
</evidence>
<name>A0ABR1AER6_POLSC</name>
<gene>
    <name evidence="2" type="ORF">RUM44_002437</name>
</gene>
<evidence type="ECO:0000256" key="1">
    <source>
        <dbReference type="SAM" id="MobiDB-lite"/>
    </source>
</evidence>
<protein>
    <submittedName>
        <fullName evidence="2">Uncharacterized protein</fullName>
    </submittedName>
</protein>